<dbReference type="RefSeq" id="WP_279306226.1">
    <property type="nucleotide sequence ID" value="NZ_OKQR01000007.1"/>
</dbReference>
<sequence length="55" mass="6285">MDEHEKKKQIKSFSDTVPLKRLRSLKEVASGYVYLMSNDFITGQILKIDGGIDLK</sequence>
<evidence type="ECO:0000313" key="3">
    <source>
        <dbReference type="Proteomes" id="UP000237923"/>
    </source>
</evidence>
<dbReference type="InterPro" id="IPR002347">
    <property type="entry name" value="SDR_fam"/>
</dbReference>
<name>A0A2N9KGD0_9LACO</name>
<dbReference type="Proteomes" id="UP000239237">
    <property type="component" value="Unassembled WGS sequence"/>
</dbReference>
<dbReference type="Proteomes" id="UP000237923">
    <property type="component" value="Unassembled WGS sequence"/>
</dbReference>
<evidence type="ECO:0000313" key="1">
    <source>
        <dbReference type="EMBL" id="SPD95082.1"/>
    </source>
</evidence>
<gene>
    <name evidence="1" type="ORF">LES8486_02048</name>
    <name evidence="2" type="ORF">LES9216_02076</name>
</gene>
<dbReference type="SUPFAM" id="SSF51735">
    <property type="entry name" value="NAD(P)-binding Rossmann-fold domains"/>
    <property type="match status" value="1"/>
</dbReference>
<protein>
    <submittedName>
        <fullName evidence="2">3-ketoacyl-(Acyl-carrier-protein) reductase</fullName>
    </submittedName>
</protein>
<accession>A0A2N9KGD0</accession>
<dbReference type="EMBL" id="OKQU01000006">
    <property type="protein sequence ID" value="SPE09878.1"/>
    <property type="molecule type" value="Genomic_DNA"/>
</dbReference>
<dbReference type="Gene3D" id="3.40.50.720">
    <property type="entry name" value="NAD(P)-binding Rossmann-like Domain"/>
    <property type="match status" value="1"/>
</dbReference>
<reference evidence="2 3" key="2">
    <citation type="submission" date="2018-02" db="EMBL/GenBank/DDBJ databases">
        <authorList>
            <person name="Cohen D.B."/>
            <person name="Kent A.D."/>
        </authorList>
    </citation>
    <scope>NUCLEOTIDE SEQUENCE [LARGE SCALE GENOMIC DNA]</scope>
    <source>
        <strain evidence="2 3">CECT 9216</strain>
    </source>
</reference>
<keyword evidence="4" id="KW-1185">Reference proteome</keyword>
<dbReference type="EMBL" id="OKQR01000007">
    <property type="protein sequence ID" value="SPD95082.1"/>
    <property type="molecule type" value="Genomic_DNA"/>
</dbReference>
<evidence type="ECO:0000313" key="2">
    <source>
        <dbReference type="EMBL" id="SPE09878.1"/>
    </source>
</evidence>
<reference evidence="1 4" key="1">
    <citation type="submission" date="2018-02" db="EMBL/GenBank/DDBJ databases">
        <authorList>
            <person name="Rodrigo-Torres L."/>
            <person name="Arahal R. D."/>
            <person name="Lucena T."/>
        </authorList>
    </citation>
    <scope>NUCLEOTIDE SEQUENCE [LARGE SCALE GENOMIC DNA]</scope>
    <source>
        <strain evidence="1 4">CECT 8486</strain>
    </source>
</reference>
<proteinExistence type="predicted"/>
<dbReference type="Pfam" id="PF13561">
    <property type="entry name" value="adh_short_C2"/>
    <property type="match status" value="1"/>
</dbReference>
<dbReference type="AlphaFoldDB" id="A0A2N9KGD0"/>
<dbReference type="InterPro" id="IPR036291">
    <property type="entry name" value="NAD(P)-bd_dom_sf"/>
</dbReference>
<evidence type="ECO:0000313" key="4">
    <source>
        <dbReference type="Proteomes" id="UP000239237"/>
    </source>
</evidence>
<organism evidence="2 3">
    <name type="scientific">Leuconostoc suionicum</name>
    <dbReference type="NCBI Taxonomy" id="1511761"/>
    <lineage>
        <taxon>Bacteria</taxon>
        <taxon>Bacillati</taxon>
        <taxon>Bacillota</taxon>
        <taxon>Bacilli</taxon>
        <taxon>Lactobacillales</taxon>
        <taxon>Lactobacillaceae</taxon>
        <taxon>Leuconostoc</taxon>
    </lineage>
</organism>